<keyword evidence="2" id="KW-1185">Reference proteome</keyword>
<evidence type="ECO:0000313" key="1">
    <source>
        <dbReference type="EMBL" id="CAJ2666659.1"/>
    </source>
</evidence>
<dbReference type="EMBL" id="CASHSV030000513">
    <property type="protein sequence ID" value="CAJ2666659.1"/>
    <property type="molecule type" value="Genomic_DNA"/>
</dbReference>
<gene>
    <name evidence="1" type="ORF">MILVUS5_LOCUS31428</name>
</gene>
<proteinExistence type="predicted"/>
<name>A0ACB0LEW1_TRIPR</name>
<dbReference type="Proteomes" id="UP001177021">
    <property type="component" value="Unassembled WGS sequence"/>
</dbReference>
<sequence length="144" mass="16617">MDSSTVQVPASKTTSFWTDEKHVNYLNTMEASFVRTMFENKNYYSSSSSNLNRQITRIDHHGQILRLDRNLPDSSESTLDLKPHKRRRTRKYHAPSDLMGPKTRRTRRRTSQPFNSSHDQVVPQIENESKGAAYNSDSDKGAEN</sequence>
<comment type="caution">
    <text evidence="1">The sequence shown here is derived from an EMBL/GenBank/DDBJ whole genome shotgun (WGS) entry which is preliminary data.</text>
</comment>
<organism evidence="1 2">
    <name type="scientific">Trifolium pratense</name>
    <name type="common">Red clover</name>
    <dbReference type="NCBI Taxonomy" id="57577"/>
    <lineage>
        <taxon>Eukaryota</taxon>
        <taxon>Viridiplantae</taxon>
        <taxon>Streptophyta</taxon>
        <taxon>Embryophyta</taxon>
        <taxon>Tracheophyta</taxon>
        <taxon>Spermatophyta</taxon>
        <taxon>Magnoliopsida</taxon>
        <taxon>eudicotyledons</taxon>
        <taxon>Gunneridae</taxon>
        <taxon>Pentapetalae</taxon>
        <taxon>rosids</taxon>
        <taxon>fabids</taxon>
        <taxon>Fabales</taxon>
        <taxon>Fabaceae</taxon>
        <taxon>Papilionoideae</taxon>
        <taxon>50 kb inversion clade</taxon>
        <taxon>NPAAA clade</taxon>
        <taxon>Hologalegina</taxon>
        <taxon>IRL clade</taxon>
        <taxon>Trifolieae</taxon>
        <taxon>Trifolium</taxon>
    </lineage>
</organism>
<evidence type="ECO:0000313" key="2">
    <source>
        <dbReference type="Proteomes" id="UP001177021"/>
    </source>
</evidence>
<accession>A0ACB0LEW1</accession>
<reference evidence="1" key="1">
    <citation type="submission" date="2023-10" db="EMBL/GenBank/DDBJ databases">
        <authorList>
            <person name="Rodriguez Cubillos JULIANA M."/>
            <person name="De Vega J."/>
        </authorList>
    </citation>
    <scope>NUCLEOTIDE SEQUENCE</scope>
</reference>
<protein>
    <submittedName>
        <fullName evidence="1">Uncharacterized protein</fullName>
    </submittedName>
</protein>